<sequence length="75" mass="8961">MSEVTLFYDTCLYFNANKATGEKEFAHFYERRSYPFWAVSRQFYIYERLTFSYENFCPVGFQPNLASSVTRITLP</sequence>
<keyword evidence="2" id="KW-1185">Reference proteome</keyword>
<dbReference type="EMBL" id="BAABHX010000004">
    <property type="protein sequence ID" value="GAA5095344.1"/>
    <property type="molecule type" value="Genomic_DNA"/>
</dbReference>
<protein>
    <recommendedName>
        <fullName evidence="3">PIN domain-containing protein</fullName>
    </recommendedName>
</protein>
<evidence type="ECO:0000313" key="2">
    <source>
        <dbReference type="Proteomes" id="UP001500353"/>
    </source>
</evidence>
<proteinExistence type="predicted"/>
<dbReference type="Proteomes" id="UP001500353">
    <property type="component" value="Unassembled WGS sequence"/>
</dbReference>
<accession>A0ABP9MHX4</accession>
<gene>
    <name evidence="1" type="ORF">GCM10023210_27980</name>
</gene>
<evidence type="ECO:0000313" key="1">
    <source>
        <dbReference type="EMBL" id="GAA5095344.1"/>
    </source>
</evidence>
<comment type="caution">
    <text evidence="1">The sequence shown here is derived from an EMBL/GenBank/DDBJ whole genome shotgun (WGS) entry which is preliminary data.</text>
</comment>
<evidence type="ECO:0008006" key="3">
    <source>
        <dbReference type="Google" id="ProtNLM"/>
    </source>
</evidence>
<organism evidence="1 2">
    <name type="scientific">Chryseobacterium ginsengisoli</name>
    <dbReference type="NCBI Taxonomy" id="363853"/>
    <lineage>
        <taxon>Bacteria</taxon>
        <taxon>Pseudomonadati</taxon>
        <taxon>Bacteroidota</taxon>
        <taxon>Flavobacteriia</taxon>
        <taxon>Flavobacteriales</taxon>
        <taxon>Weeksellaceae</taxon>
        <taxon>Chryseobacterium group</taxon>
        <taxon>Chryseobacterium</taxon>
    </lineage>
</organism>
<name>A0ABP9MHX4_9FLAO</name>
<reference evidence="2" key="1">
    <citation type="journal article" date="2019" name="Int. J. Syst. Evol. Microbiol.">
        <title>The Global Catalogue of Microorganisms (GCM) 10K type strain sequencing project: providing services to taxonomists for standard genome sequencing and annotation.</title>
        <authorList>
            <consortium name="The Broad Institute Genomics Platform"/>
            <consortium name="The Broad Institute Genome Sequencing Center for Infectious Disease"/>
            <person name="Wu L."/>
            <person name="Ma J."/>
        </authorList>
    </citation>
    <scope>NUCLEOTIDE SEQUENCE [LARGE SCALE GENOMIC DNA]</scope>
    <source>
        <strain evidence="2">JCM 18019</strain>
    </source>
</reference>